<organism evidence="1">
    <name type="scientific">Vannella robusta</name>
    <dbReference type="NCBI Taxonomy" id="1487602"/>
    <lineage>
        <taxon>Eukaryota</taxon>
        <taxon>Amoebozoa</taxon>
        <taxon>Discosea</taxon>
        <taxon>Flabellinia</taxon>
        <taxon>Vannellidae</taxon>
        <taxon>Vannella</taxon>
    </lineage>
</organism>
<protein>
    <submittedName>
        <fullName evidence="1">Uncharacterized protein</fullName>
    </submittedName>
</protein>
<gene>
    <name evidence="1" type="ORF">VSP0166_LOCUS4941</name>
</gene>
<reference evidence="1" key="1">
    <citation type="submission" date="2021-01" db="EMBL/GenBank/DDBJ databases">
        <authorList>
            <person name="Corre E."/>
            <person name="Pelletier E."/>
            <person name="Niang G."/>
            <person name="Scheremetjew M."/>
            <person name="Finn R."/>
            <person name="Kale V."/>
            <person name="Holt S."/>
            <person name="Cochrane G."/>
            <person name="Meng A."/>
            <person name="Brown T."/>
            <person name="Cohen L."/>
        </authorList>
    </citation>
    <scope>NUCLEOTIDE SEQUENCE</scope>
    <source>
        <strain evidence="1">DIVA3 518/3/11/1/6</strain>
    </source>
</reference>
<proteinExistence type="predicted"/>
<sequence length="100" mass="11834">MLRTNFSEHDRMEKIEIILKNDNLKHEEKVTEIEETVKTKYLETFPDRAENATVTTPSKKKTDISFVLQLLPTDSDLTFVILEKNDPRKKQNGDEERRDR</sequence>
<name>A0A7S4HV75_9EUKA</name>
<dbReference type="AlphaFoldDB" id="A0A7S4HV75"/>
<evidence type="ECO:0000313" key="1">
    <source>
        <dbReference type="EMBL" id="CAE2210316.1"/>
    </source>
</evidence>
<accession>A0A7S4HV75</accession>
<dbReference type="EMBL" id="HBKP01006833">
    <property type="protein sequence ID" value="CAE2210316.1"/>
    <property type="molecule type" value="Transcribed_RNA"/>
</dbReference>